<protein>
    <submittedName>
        <fullName evidence="1">Uncharacterized protein</fullName>
    </submittedName>
</protein>
<proteinExistence type="predicted"/>
<dbReference type="AlphaFoldDB" id="A0A397FH68"/>
<evidence type="ECO:0000313" key="4">
    <source>
        <dbReference type="Proteomes" id="UP000275652"/>
    </source>
</evidence>
<evidence type="ECO:0000313" key="1">
    <source>
        <dbReference type="EMBL" id="RHZ25339.1"/>
    </source>
</evidence>
<accession>A0A397FH68</accession>
<reference evidence="1 3" key="2">
    <citation type="submission" date="2018-08" db="EMBL/GenBank/DDBJ databases">
        <title>Aphanomyces genome sequencing and annotation.</title>
        <authorList>
            <person name="Minardi D."/>
            <person name="Oidtmann B."/>
            <person name="Van Der Giezen M."/>
            <person name="Studholme D.J."/>
        </authorList>
    </citation>
    <scope>NUCLEOTIDE SEQUENCE [LARGE SCALE GENOMIC DNA]</scope>
    <source>
        <strain evidence="1 3">197901</strain>
    </source>
</reference>
<evidence type="ECO:0000313" key="2">
    <source>
        <dbReference type="EMBL" id="RLO11851.1"/>
    </source>
</evidence>
<dbReference type="EMBL" id="QUTE01008293">
    <property type="protein sequence ID" value="RHZ25339.1"/>
    <property type="molecule type" value="Genomic_DNA"/>
</dbReference>
<evidence type="ECO:0000313" key="3">
    <source>
        <dbReference type="Proteomes" id="UP000266196"/>
    </source>
</evidence>
<dbReference type="Proteomes" id="UP000275652">
    <property type="component" value="Unassembled WGS sequence"/>
</dbReference>
<gene>
    <name evidence="2" type="ORF">DYB28_011101</name>
    <name evidence="1" type="ORF">DYB31_013566</name>
</gene>
<dbReference type="VEuPathDB" id="FungiDB:H257_17923"/>
<dbReference type="EMBL" id="QUTI01014962">
    <property type="protein sequence ID" value="RLO11851.1"/>
    <property type="molecule type" value="Genomic_DNA"/>
</dbReference>
<dbReference type="Proteomes" id="UP000266196">
    <property type="component" value="Unassembled WGS sequence"/>
</dbReference>
<organism evidence="1 3">
    <name type="scientific">Aphanomyces astaci</name>
    <name type="common">Crayfish plague agent</name>
    <dbReference type="NCBI Taxonomy" id="112090"/>
    <lineage>
        <taxon>Eukaryota</taxon>
        <taxon>Sar</taxon>
        <taxon>Stramenopiles</taxon>
        <taxon>Oomycota</taxon>
        <taxon>Saprolegniomycetes</taxon>
        <taxon>Saprolegniales</taxon>
        <taxon>Verrucalvaceae</taxon>
        <taxon>Aphanomyces</taxon>
    </lineage>
</organism>
<comment type="caution">
    <text evidence="1">The sequence shown here is derived from an EMBL/GenBank/DDBJ whole genome shotgun (WGS) entry which is preliminary data.</text>
</comment>
<name>A0A397FH68_APHAT</name>
<reference evidence="2 4" key="1">
    <citation type="journal article" date="2018" name="J. Invertebr. Pathol.">
        <title>New genotyping method for the causative agent of crayfish plague (Aphanomyces astaci) based on whole genome data.</title>
        <authorList>
            <person name="Minardi D."/>
            <person name="Studholme D.J."/>
            <person name="van der Giezen M."/>
            <person name="Pretto T."/>
            <person name="Oidtmann B."/>
        </authorList>
    </citation>
    <scope>NUCLEOTIDE SEQUENCE [LARGE SCALE GENOMIC DNA]</scope>
    <source>
        <strain evidence="2 4">KB13</strain>
    </source>
</reference>
<sequence>MAAAIERRKDVSRRSAAVSVSNETMAKLEDDVRVLTRTTARLEGQVETLQATLLLLPRRRYDSAALLCKEYWMLFHHGYAAHDRELAAKQARMCYAVMCEDAMIGNHSVGPAGMLRQWMRWGSSFHNFRKDLHNIDVIHCEPTCIVRMRGTLFVRIMRHTIEQLYPHVLANEPMVQLVIGVELAVPLQVDYIMDTRCSRIQHAVASVDFAQAFQVALGNLPMTNAIIAHSLIQPSGEIPVTCGLENQDSR</sequence>